<evidence type="ECO:0000313" key="2">
    <source>
        <dbReference type="Proteomes" id="UP001172386"/>
    </source>
</evidence>
<protein>
    <submittedName>
        <fullName evidence="1">Uncharacterized protein</fullName>
    </submittedName>
</protein>
<accession>A0ACC3A5D9</accession>
<dbReference type="Proteomes" id="UP001172386">
    <property type="component" value="Unassembled WGS sequence"/>
</dbReference>
<reference evidence="1" key="1">
    <citation type="submission" date="2022-10" db="EMBL/GenBank/DDBJ databases">
        <title>Culturing micro-colonial fungi from biological soil crusts in the Mojave desert and describing Neophaeococcomyces mojavensis, and introducing the new genera and species Taxawa tesnikishii.</title>
        <authorList>
            <person name="Kurbessoian T."/>
            <person name="Stajich J.E."/>
        </authorList>
    </citation>
    <scope>NUCLEOTIDE SEQUENCE</scope>
    <source>
        <strain evidence="1">JES_112</strain>
    </source>
</reference>
<comment type="caution">
    <text evidence="1">The sequence shown here is derived from an EMBL/GenBank/DDBJ whole genome shotgun (WGS) entry which is preliminary data.</text>
</comment>
<gene>
    <name evidence="1" type="ORF">H2198_005546</name>
</gene>
<organism evidence="1 2">
    <name type="scientific">Neophaeococcomyces mojaviensis</name>
    <dbReference type="NCBI Taxonomy" id="3383035"/>
    <lineage>
        <taxon>Eukaryota</taxon>
        <taxon>Fungi</taxon>
        <taxon>Dikarya</taxon>
        <taxon>Ascomycota</taxon>
        <taxon>Pezizomycotina</taxon>
        <taxon>Eurotiomycetes</taxon>
        <taxon>Chaetothyriomycetidae</taxon>
        <taxon>Chaetothyriales</taxon>
        <taxon>Chaetothyriales incertae sedis</taxon>
        <taxon>Neophaeococcomyces</taxon>
    </lineage>
</organism>
<name>A0ACC3A5D9_9EURO</name>
<evidence type="ECO:0000313" key="1">
    <source>
        <dbReference type="EMBL" id="KAJ9655648.1"/>
    </source>
</evidence>
<dbReference type="EMBL" id="JAPDRQ010000092">
    <property type="protein sequence ID" value="KAJ9655648.1"/>
    <property type="molecule type" value="Genomic_DNA"/>
</dbReference>
<proteinExistence type="predicted"/>
<keyword evidence="2" id="KW-1185">Reference proteome</keyword>
<sequence length="304" mass="33755">MSQNADINEKGNESVFAFASFAEKYEKGTGGATRYVAQRLVSMSPPFSDGSVVLDNACGTGIVTEEIQRHLQSTTQGTDGNINVQVYGADAAPPMVEIFQAKVKHAKENGTWPNLKIVSLRTVPAEELDETIVPSNSITHSYMNFGLFFCTDPVKAAGHIYRSLAPGGTAFITSWADLGYINAMRKTEKSCDPDSAELRMPFDEQWENPAYVKEVLQKAGFEQDNIKVVQEDSFFRAKDMNEMASLHTDLFTMLIRGPKGWASEDARKQWTSKLIEFLSTDDHFIQEENGVATRMRANVAICKK</sequence>